<dbReference type="GO" id="GO:0016787">
    <property type="term" value="F:hydrolase activity"/>
    <property type="evidence" value="ECO:0007669"/>
    <property type="project" value="UniProtKB-KW"/>
</dbReference>
<dbReference type="Proteomes" id="UP001161409">
    <property type="component" value="Unassembled WGS sequence"/>
</dbReference>
<keyword evidence="2" id="KW-0378">Hydrolase</keyword>
<name>A0ABQ5U4Q1_9PROT</name>
<dbReference type="EMBL" id="BSNF01000008">
    <property type="protein sequence ID" value="GLQ07140.1"/>
    <property type="molecule type" value="Genomic_DNA"/>
</dbReference>
<dbReference type="RefSeq" id="WP_169561207.1">
    <property type="nucleotide sequence ID" value="NZ_BSNF01000008.1"/>
</dbReference>
<feature type="domain" description="AB hydrolase-1" evidence="1">
    <location>
        <begin position="35"/>
        <end position="224"/>
    </location>
</feature>
<dbReference type="PANTHER" id="PTHR43798">
    <property type="entry name" value="MONOACYLGLYCEROL LIPASE"/>
    <property type="match status" value="1"/>
</dbReference>
<dbReference type="PANTHER" id="PTHR43798:SF29">
    <property type="entry name" value="AB HYDROLASE-1 DOMAIN-CONTAINING PROTEIN"/>
    <property type="match status" value="1"/>
</dbReference>
<accession>A0ABQ5U4Q1</accession>
<dbReference type="PRINTS" id="PR00111">
    <property type="entry name" value="ABHYDROLASE"/>
</dbReference>
<dbReference type="InterPro" id="IPR029058">
    <property type="entry name" value="AB_hydrolase_fold"/>
</dbReference>
<reference evidence="2" key="1">
    <citation type="journal article" date="2014" name="Int. J. Syst. Evol. Microbiol.">
        <title>Complete genome of a new Firmicutes species belonging to the dominant human colonic microbiota ('Ruminococcus bicirculans') reveals two chromosomes and a selective capacity to utilize plant glucans.</title>
        <authorList>
            <consortium name="NISC Comparative Sequencing Program"/>
            <person name="Wegmann U."/>
            <person name="Louis P."/>
            <person name="Goesmann A."/>
            <person name="Henrissat B."/>
            <person name="Duncan S.H."/>
            <person name="Flint H.J."/>
        </authorList>
    </citation>
    <scope>NUCLEOTIDE SEQUENCE</scope>
    <source>
        <strain evidence="2">NBRC 103408</strain>
    </source>
</reference>
<evidence type="ECO:0000259" key="1">
    <source>
        <dbReference type="Pfam" id="PF12697"/>
    </source>
</evidence>
<keyword evidence="3" id="KW-1185">Reference proteome</keyword>
<dbReference type="Pfam" id="PF12697">
    <property type="entry name" value="Abhydrolase_6"/>
    <property type="match status" value="1"/>
</dbReference>
<gene>
    <name evidence="2" type="ORF">GCM10007924_23610</name>
</gene>
<dbReference type="InterPro" id="IPR050266">
    <property type="entry name" value="AB_hydrolase_sf"/>
</dbReference>
<evidence type="ECO:0000313" key="3">
    <source>
        <dbReference type="Proteomes" id="UP001161409"/>
    </source>
</evidence>
<reference evidence="2" key="2">
    <citation type="submission" date="2023-01" db="EMBL/GenBank/DDBJ databases">
        <title>Draft genome sequence of Sneathiella chinensis strain NBRC 103408.</title>
        <authorList>
            <person name="Sun Q."/>
            <person name="Mori K."/>
        </authorList>
    </citation>
    <scope>NUCLEOTIDE SEQUENCE</scope>
    <source>
        <strain evidence="2">NBRC 103408</strain>
    </source>
</reference>
<comment type="caution">
    <text evidence="2">The sequence shown here is derived from an EMBL/GenBank/DDBJ whole genome shotgun (WGS) entry which is preliminary data.</text>
</comment>
<organism evidence="2 3">
    <name type="scientific">Sneathiella chinensis</name>
    <dbReference type="NCBI Taxonomy" id="349750"/>
    <lineage>
        <taxon>Bacteria</taxon>
        <taxon>Pseudomonadati</taxon>
        <taxon>Pseudomonadota</taxon>
        <taxon>Alphaproteobacteria</taxon>
        <taxon>Sneathiellales</taxon>
        <taxon>Sneathiellaceae</taxon>
        <taxon>Sneathiella</taxon>
    </lineage>
</organism>
<sequence length="234" mass="26300">MSEKNPLILVPGLLCTEDLWRDQIQALSDLADITVADHSLDDTISAIADRVLETAPPVFDLAGLSMGGYVALEILFRAPERVSRLALMDTRADADSPADKKKRQDFINLVQRGKAFKGVTESLLPILIHPSRFEDKALVNRIYDMAQDIGRDAFIRQEMAIMTRTDYWDRLPEIQCPTLVVSGAEDALIPAAHQKKMADAIPDAEFHSIADCGHLPTMEKPFETNRLMREWLDW</sequence>
<protein>
    <submittedName>
        <fullName evidence="2">Hydrolase</fullName>
    </submittedName>
</protein>
<dbReference type="InterPro" id="IPR000073">
    <property type="entry name" value="AB_hydrolase_1"/>
</dbReference>
<proteinExistence type="predicted"/>
<evidence type="ECO:0000313" key="2">
    <source>
        <dbReference type="EMBL" id="GLQ07140.1"/>
    </source>
</evidence>
<dbReference type="SUPFAM" id="SSF53474">
    <property type="entry name" value="alpha/beta-Hydrolases"/>
    <property type="match status" value="1"/>
</dbReference>
<dbReference type="Gene3D" id="3.40.50.1820">
    <property type="entry name" value="alpha/beta hydrolase"/>
    <property type="match status" value="1"/>
</dbReference>